<dbReference type="EMBL" id="KZ305119">
    <property type="protein sequence ID" value="PIA25915.1"/>
    <property type="molecule type" value="Genomic_DNA"/>
</dbReference>
<dbReference type="Proteomes" id="UP000230069">
    <property type="component" value="Unassembled WGS sequence"/>
</dbReference>
<keyword evidence="1" id="KW-0812">Transmembrane</keyword>
<dbReference type="STRING" id="218851.A0A2G5C3S5"/>
<keyword evidence="1" id="KW-0472">Membrane</keyword>
<organism evidence="2 3">
    <name type="scientific">Aquilegia coerulea</name>
    <name type="common">Rocky mountain columbine</name>
    <dbReference type="NCBI Taxonomy" id="218851"/>
    <lineage>
        <taxon>Eukaryota</taxon>
        <taxon>Viridiplantae</taxon>
        <taxon>Streptophyta</taxon>
        <taxon>Embryophyta</taxon>
        <taxon>Tracheophyta</taxon>
        <taxon>Spermatophyta</taxon>
        <taxon>Magnoliopsida</taxon>
        <taxon>Ranunculales</taxon>
        <taxon>Ranunculaceae</taxon>
        <taxon>Thalictroideae</taxon>
        <taxon>Aquilegia</taxon>
    </lineage>
</organism>
<keyword evidence="1" id="KW-1133">Transmembrane helix</keyword>
<accession>A0A2G5C3S5</accession>
<sequence length="243" mass="26639">MTSFPILSNTSLFITLSKKPIICFLPPMAMAISSTYSSNSTTKITSFHGNQSKLRDFHCGLRVRKEKYGILIGEEERRNKKRVVVVRVNQFGFNGGGGSDNARILGNLALAIVLTYLTMTGQLGWLLDAIVSIWLLAVILPIAGLGAFLWWAGRNIVQDSCPNCGKDFQIFRSSLKDGLQLCPYCTQPFSVEGDEFVRESAPFTSDQSTTFGDIFSGFSSSSKKGKPSSLSVVDIEAEVKDVE</sequence>
<dbReference type="AlphaFoldDB" id="A0A2G5C3S5"/>
<feature type="transmembrane region" description="Helical" evidence="1">
    <location>
        <begin position="108"/>
        <end position="127"/>
    </location>
</feature>
<dbReference type="PANTHER" id="PTHR36785:SF1">
    <property type="entry name" value="OS05G0502500 PROTEIN"/>
    <property type="match status" value="1"/>
</dbReference>
<protein>
    <submittedName>
        <fullName evidence="2">Uncharacterized protein</fullName>
    </submittedName>
</protein>
<dbReference type="FunCoup" id="A0A2G5C3S5">
    <property type="interactions" value="1118"/>
</dbReference>
<evidence type="ECO:0000313" key="2">
    <source>
        <dbReference type="EMBL" id="PIA25915.1"/>
    </source>
</evidence>
<name>A0A2G5C3S5_AQUCA</name>
<feature type="transmembrane region" description="Helical" evidence="1">
    <location>
        <begin position="133"/>
        <end position="152"/>
    </location>
</feature>
<dbReference type="OrthoDB" id="1935723at2759"/>
<gene>
    <name evidence="2" type="ORF">AQUCO_10300006v1</name>
</gene>
<proteinExistence type="predicted"/>
<dbReference type="PANTHER" id="PTHR36785">
    <property type="entry name" value="OS05G0502500 PROTEIN"/>
    <property type="match status" value="1"/>
</dbReference>
<reference evidence="2 3" key="1">
    <citation type="submission" date="2017-09" db="EMBL/GenBank/DDBJ databases">
        <title>WGS assembly of Aquilegia coerulea Goldsmith.</title>
        <authorList>
            <person name="Hodges S."/>
            <person name="Kramer E."/>
            <person name="Nordborg M."/>
            <person name="Tomkins J."/>
            <person name="Borevitz J."/>
            <person name="Derieg N."/>
            <person name="Yan J."/>
            <person name="Mihaltcheva S."/>
            <person name="Hayes R.D."/>
            <person name="Rokhsar D."/>
        </authorList>
    </citation>
    <scope>NUCLEOTIDE SEQUENCE [LARGE SCALE GENOMIC DNA]</scope>
    <source>
        <strain evidence="3">cv. Goldsmith</strain>
    </source>
</reference>
<keyword evidence="3" id="KW-1185">Reference proteome</keyword>
<evidence type="ECO:0000313" key="3">
    <source>
        <dbReference type="Proteomes" id="UP000230069"/>
    </source>
</evidence>
<evidence type="ECO:0000256" key="1">
    <source>
        <dbReference type="SAM" id="Phobius"/>
    </source>
</evidence>
<dbReference type="EMBL" id="KZ305119">
    <property type="protein sequence ID" value="PIA25914.1"/>
    <property type="molecule type" value="Genomic_DNA"/>
</dbReference>